<evidence type="ECO:0000313" key="4">
    <source>
        <dbReference type="Proteomes" id="UP000321353"/>
    </source>
</evidence>
<sequence length="101" mass="10960">MTNLPNDPADDQERGAAKNVGMQSAFRSLLLFIIVMMLPVIGLLVFLNVRKKNQEAAENQPDAVQAEQVEPLAPASVPVVGRGQETEGQETEGQDRSDAEE</sequence>
<gene>
    <name evidence="3" type="ORF">Mal15_11200</name>
</gene>
<evidence type="ECO:0000256" key="2">
    <source>
        <dbReference type="SAM" id="Phobius"/>
    </source>
</evidence>
<dbReference type="RefSeq" id="WP_147866811.1">
    <property type="nucleotide sequence ID" value="NZ_CP036264.1"/>
</dbReference>
<organism evidence="3 4">
    <name type="scientific">Stieleria maiorica</name>
    <dbReference type="NCBI Taxonomy" id="2795974"/>
    <lineage>
        <taxon>Bacteria</taxon>
        <taxon>Pseudomonadati</taxon>
        <taxon>Planctomycetota</taxon>
        <taxon>Planctomycetia</taxon>
        <taxon>Pirellulales</taxon>
        <taxon>Pirellulaceae</taxon>
        <taxon>Stieleria</taxon>
    </lineage>
</organism>
<feature type="transmembrane region" description="Helical" evidence="2">
    <location>
        <begin position="29"/>
        <end position="49"/>
    </location>
</feature>
<name>A0A5B9MC02_9BACT</name>
<dbReference type="KEGG" id="smam:Mal15_11200"/>
<dbReference type="EMBL" id="CP036264">
    <property type="protein sequence ID" value="QEF97085.1"/>
    <property type="molecule type" value="Genomic_DNA"/>
</dbReference>
<dbReference type="Proteomes" id="UP000321353">
    <property type="component" value="Chromosome"/>
</dbReference>
<reference evidence="3 4" key="1">
    <citation type="submission" date="2019-02" db="EMBL/GenBank/DDBJ databases">
        <title>Planctomycetal bacteria perform biofilm scaping via a novel small molecule.</title>
        <authorList>
            <person name="Jeske O."/>
            <person name="Boedeker C."/>
            <person name="Wiegand S."/>
            <person name="Breitling P."/>
            <person name="Kallscheuer N."/>
            <person name="Jogler M."/>
            <person name="Rohde M."/>
            <person name="Petersen J."/>
            <person name="Medema M.H."/>
            <person name="Surup F."/>
            <person name="Jogler C."/>
        </authorList>
    </citation>
    <scope>NUCLEOTIDE SEQUENCE [LARGE SCALE GENOMIC DNA]</scope>
    <source>
        <strain evidence="3 4">Mal15</strain>
    </source>
</reference>
<proteinExistence type="predicted"/>
<keyword evidence="2" id="KW-0472">Membrane</keyword>
<evidence type="ECO:0000256" key="1">
    <source>
        <dbReference type="SAM" id="MobiDB-lite"/>
    </source>
</evidence>
<keyword evidence="2" id="KW-0812">Transmembrane</keyword>
<evidence type="ECO:0000313" key="3">
    <source>
        <dbReference type="EMBL" id="QEF97085.1"/>
    </source>
</evidence>
<accession>A0A5B9MC02</accession>
<protein>
    <submittedName>
        <fullName evidence="3">Uncharacterized protein</fullName>
    </submittedName>
</protein>
<dbReference type="AlphaFoldDB" id="A0A5B9MC02"/>
<keyword evidence="2" id="KW-1133">Transmembrane helix</keyword>
<keyword evidence="4" id="KW-1185">Reference proteome</keyword>
<feature type="region of interest" description="Disordered" evidence="1">
    <location>
        <begin position="55"/>
        <end position="101"/>
    </location>
</feature>